<keyword evidence="8" id="KW-0969">Cilium</keyword>
<comment type="caution">
    <text evidence="8">The sequence shown here is derived from an EMBL/GenBank/DDBJ whole genome shotgun (WGS) entry which is preliminary data.</text>
</comment>
<evidence type="ECO:0000256" key="5">
    <source>
        <dbReference type="ARBA" id="ARBA00022989"/>
    </source>
</evidence>
<sequence>MIQCAGKESVERSQILSSARSNIAGLGRGQLGVPLLLLIMLAMMMLPIPPFLLDVLFTFNIALSIVVLLVCVYALRPLDFSVFPTILLVATLLRLALNVASTRVVMLHGQDGHAAAGKVIQAFGEVVIGGNYVVGIVVFAILMIINFVVITKGAGRISEVSARFTLDAMPGKQMAIDADLNAGLIDQPEAKRRRAEVAGEAEFYGSMDGASKFVRGDAIAGLLILFINLIGGMLVGIFQHNMSFADAGRVYTLLTIGDGLVAQLPSLLLSTAAAIMVTRASGSEEMGKLINRQMFSSYKALGVSAGIMIVMGLVPGMPHFAFIGLGLVAAGGAYLLWKKENQVKVEALAEVQRQQDLLPSPTRVQDSKELGWDDVTPIDIIGLEVGYRLIPLVDRNQGGQLLARIKGVRKKLSQELGFLMPTVHIRDNLDLAPSAYRLTLMGVILAEAEIYPDRELAINPGQVFGTLNGITARDPAFGLEAVWIEISQRSQAQSLGYTVVDASTVVATHLNQILYKHSHELIGHEEVQQLMQLLAKSSPKLAEELVPGVLSLSSLLNVLQALLAEHVPVRDIRSIAEAIANNAGKSQDTAALVAAVRVGLSRAIVQSIVGVEPELPVITLEPRLEQILLNSLQKAGQGQEEGVLLEPSMAEKLQRSLIEAAQRQEMQGLPVILLVAGPIRAMLSRFGRLAVPSMHVLAYQEIPDNKQVTIVATVGPNG</sequence>
<dbReference type="InterPro" id="IPR006301">
    <property type="entry name" value="FlhA"/>
</dbReference>
<dbReference type="Gene3D" id="1.10.8.540">
    <property type="entry name" value="FHIPEP family, domain 3"/>
    <property type="match status" value="1"/>
</dbReference>
<dbReference type="InterPro" id="IPR025505">
    <property type="entry name" value="FHIPEP_CS"/>
</dbReference>
<evidence type="ECO:0000256" key="7">
    <source>
        <dbReference type="RuleBase" id="RU364093"/>
    </source>
</evidence>
<evidence type="ECO:0000256" key="4">
    <source>
        <dbReference type="ARBA" id="ARBA00022692"/>
    </source>
</evidence>
<comment type="similarity">
    <text evidence="2 7">Belongs to the FHIPEP (flagella/HR/invasion proteins export pore) family.</text>
</comment>
<reference evidence="8 9" key="1">
    <citation type="submission" date="2018-08" db="EMBL/GenBank/DDBJ databases">
        <title>Recombination of ecologically and evolutionarily significant loci maintains genetic cohesion in the Pseudomonas syringae species complex.</title>
        <authorList>
            <person name="Dillon M."/>
            <person name="Thakur S."/>
            <person name="Almeida R.N.D."/>
            <person name="Weir B.S."/>
            <person name="Guttman D.S."/>
        </authorList>
    </citation>
    <scope>NUCLEOTIDE SEQUENCE [LARGE SCALE GENOMIC DNA]</scope>
    <source>
        <strain evidence="8 9">ICMP 19473</strain>
    </source>
</reference>
<dbReference type="GO" id="GO:0009306">
    <property type="term" value="P:protein secretion"/>
    <property type="evidence" value="ECO:0007669"/>
    <property type="project" value="InterPro"/>
</dbReference>
<dbReference type="PROSITE" id="PS00994">
    <property type="entry name" value="FHIPEP"/>
    <property type="match status" value="1"/>
</dbReference>
<evidence type="ECO:0000256" key="3">
    <source>
        <dbReference type="ARBA" id="ARBA00022475"/>
    </source>
</evidence>
<dbReference type="InterPro" id="IPR001712">
    <property type="entry name" value="T3SS_FHIPEP"/>
</dbReference>
<keyword evidence="6 7" id="KW-0472">Membrane</keyword>
<evidence type="ECO:0000256" key="2">
    <source>
        <dbReference type="ARBA" id="ARBA00008835"/>
    </source>
</evidence>
<feature type="transmembrane region" description="Helical" evidence="7">
    <location>
        <begin position="55"/>
        <end position="75"/>
    </location>
</feature>
<name>A0A3M5P763_PSEVI</name>
<feature type="transmembrane region" description="Helical" evidence="7">
    <location>
        <begin position="126"/>
        <end position="149"/>
    </location>
</feature>
<dbReference type="PIRSF" id="PIRSF005419">
    <property type="entry name" value="FlhA"/>
    <property type="match status" value="1"/>
</dbReference>
<keyword evidence="7" id="KW-1005">Bacterial flagellum biogenesis</keyword>
<dbReference type="Gene3D" id="3.40.50.12790">
    <property type="entry name" value="FHIPEP family, domain 4"/>
    <property type="match status" value="1"/>
</dbReference>
<dbReference type="AlphaFoldDB" id="A0A3M5P763"/>
<dbReference type="PANTHER" id="PTHR30161:SF1">
    <property type="entry name" value="FLAGELLAR BIOSYNTHESIS PROTEIN FLHA-RELATED"/>
    <property type="match status" value="1"/>
</dbReference>
<comment type="function">
    <text evidence="7">Required for formation of the rod structure of the flagellar apparatus. Together with FliI and FliH, may constitute the export apparatus of flagellin.</text>
</comment>
<evidence type="ECO:0000313" key="8">
    <source>
        <dbReference type="EMBL" id="RMT80017.1"/>
    </source>
</evidence>
<feature type="transmembrane region" description="Helical" evidence="7">
    <location>
        <begin position="218"/>
        <end position="238"/>
    </location>
</feature>
<dbReference type="Proteomes" id="UP000273854">
    <property type="component" value="Unassembled WGS sequence"/>
</dbReference>
<gene>
    <name evidence="7" type="primary">flhA</name>
    <name evidence="8" type="ORF">ALP40_01070</name>
</gene>
<dbReference type="Gene3D" id="3.40.30.60">
    <property type="entry name" value="FHIPEP family, domain 1"/>
    <property type="match status" value="1"/>
</dbReference>
<dbReference type="PRINTS" id="PR00949">
    <property type="entry name" value="TYPE3IMAPROT"/>
</dbReference>
<keyword evidence="7" id="KW-0813">Transport</keyword>
<keyword evidence="4 7" id="KW-0812">Transmembrane</keyword>
<keyword evidence="7" id="KW-0653">Protein transport</keyword>
<dbReference type="GO" id="GO:0044780">
    <property type="term" value="P:bacterial-type flagellum assembly"/>
    <property type="evidence" value="ECO:0007669"/>
    <property type="project" value="InterPro"/>
</dbReference>
<dbReference type="NCBIfam" id="TIGR01398">
    <property type="entry name" value="FlhA"/>
    <property type="match status" value="1"/>
</dbReference>
<feature type="transmembrane region" description="Helical" evidence="7">
    <location>
        <begin position="298"/>
        <end position="314"/>
    </location>
</feature>
<dbReference type="Pfam" id="PF00771">
    <property type="entry name" value="FHIPEP"/>
    <property type="match status" value="1"/>
</dbReference>
<feature type="transmembrane region" description="Helical" evidence="7">
    <location>
        <begin position="31"/>
        <end position="49"/>
    </location>
</feature>
<proteinExistence type="inferred from homology"/>
<accession>A0A3M5P763</accession>
<evidence type="ECO:0000256" key="1">
    <source>
        <dbReference type="ARBA" id="ARBA00004651"/>
    </source>
</evidence>
<evidence type="ECO:0000256" key="6">
    <source>
        <dbReference type="ARBA" id="ARBA00023136"/>
    </source>
</evidence>
<keyword evidence="8" id="KW-0966">Cell projection</keyword>
<dbReference type="InterPro" id="IPR042193">
    <property type="entry name" value="FHIPEP_3"/>
</dbReference>
<comment type="subcellular location">
    <subcellularLocation>
        <location evidence="1 7">Cell membrane</location>
        <topology evidence="1 7">Multi-pass membrane protein</topology>
    </subcellularLocation>
</comment>
<keyword evidence="8" id="KW-0282">Flagellum</keyword>
<dbReference type="GO" id="GO:0005886">
    <property type="term" value="C:plasma membrane"/>
    <property type="evidence" value="ECO:0007669"/>
    <property type="project" value="UniProtKB-SubCell"/>
</dbReference>
<feature type="transmembrane region" description="Helical" evidence="7">
    <location>
        <begin position="250"/>
        <end position="277"/>
    </location>
</feature>
<evidence type="ECO:0000313" key="9">
    <source>
        <dbReference type="Proteomes" id="UP000273854"/>
    </source>
</evidence>
<dbReference type="InterPro" id="IPR042196">
    <property type="entry name" value="FHIPEP_4"/>
</dbReference>
<keyword evidence="7" id="KW-1006">Bacterial flagellum protein export</keyword>
<keyword evidence="3 7" id="KW-1003">Cell membrane</keyword>
<dbReference type="EMBL" id="RBTP01000048">
    <property type="protein sequence ID" value="RMT80017.1"/>
    <property type="molecule type" value="Genomic_DNA"/>
</dbReference>
<dbReference type="InterPro" id="IPR042194">
    <property type="entry name" value="FHIPEP_1"/>
</dbReference>
<keyword evidence="5 7" id="KW-1133">Transmembrane helix</keyword>
<protein>
    <recommendedName>
        <fullName evidence="7">Flagellar biosynthesis protein FlhA</fullName>
    </recommendedName>
</protein>
<organism evidence="8 9">
    <name type="scientific">Pseudomonas viridiflava</name>
    <name type="common">Phytomonas viridiflava</name>
    <dbReference type="NCBI Taxonomy" id="33069"/>
    <lineage>
        <taxon>Bacteria</taxon>
        <taxon>Pseudomonadati</taxon>
        <taxon>Pseudomonadota</taxon>
        <taxon>Gammaproteobacteria</taxon>
        <taxon>Pseudomonadales</taxon>
        <taxon>Pseudomonadaceae</taxon>
        <taxon>Pseudomonas</taxon>
    </lineage>
</organism>
<feature type="transmembrane region" description="Helical" evidence="7">
    <location>
        <begin position="82"/>
        <end position="106"/>
    </location>
</feature>
<dbReference type="PANTHER" id="PTHR30161">
    <property type="entry name" value="FLAGELLAR EXPORT PROTEIN, MEMBRANE FLHA SUBUNIT-RELATED"/>
    <property type="match status" value="1"/>
</dbReference>